<evidence type="ECO:0000313" key="3">
    <source>
        <dbReference type="EMBL" id="KAK2158778.1"/>
    </source>
</evidence>
<feature type="binding site" evidence="2">
    <location>
        <position position="288"/>
    </location>
    <ligand>
        <name>Zn(2+)</name>
        <dbReference type="ChEBI" id="CHEBI:29105"/>
    </ligand>
</feature>
<dbReference type="Pfam" id="PF05147">
    <property type="entry name" value="LANC_like"/>
    <property type="match status" value="1"/>
</dbReference>
<feature type="binding site" evidence="2">
    <location>
        <position position="335"/>
    </location>
    <ligand>
        <name>Zn(2+)</name>
        <dbReference type="ChEBI" id="CHEBI:29105"/>
    </ligand>
</feature>
<dbReference type="InterPro" id="IPR012341">
    <property type="entry name" value="6hp_glycosidase-like_sf"/>
</dbReference>
<accession>A0AAD9JSY3</accession>
<dbReference type="SMART" id="SM01260">
    <property type="entry name" value="LANC_like"/>
    <property type="match status" value="1"/>
</dbReference>
<protein>
    <recommendedName>
        <fullName evidence="5">LanC-like protein 3</fullName>
    </recommendedName>
</protein>
<dbReference type="PRINTS" id="PR01951">
    <property type="entry name" value="LANCEUKARYTE"/>
</dbReference>
<dbReference type="InterPro" id="IPR020464">
    <property type="entry name" value="LanC-like_prot_euk"/>
</dbReference>
<dbReference type="InterPro" id="IPR007822">
    <property type="entry name" value="LANC-like"/>
</dbReference>
<evidence type="ECO:0000313" key="4">
    <source>
        <dbReference type="Proteomes" id="UP001208570"/>
    </source>
</evidence>
<keyword evidence="4" id="KW-1185">Reference proteome</keyword>
<dbReference type="EMBL" id="JAODUP010000164">
    <property type="protein sequence ID" value="KAK2158778.1"/>
    <property type="molecule type" value="Genomic_DNA"/>
</dbReference>
<dbReference type="CDD" id="cd04794">
    <property type="entry name" value="euk_LANCL"/>
    <property type="match status" value="1"/>
</dbReference>
<proteinExistence type="inferred from homology"/>
<dbReference type="FunFam" id="1.50.10.10:FF:000012">
    <property type="entry name" value="LanC-like protein 3"/>
    <property type="match status" value="1"/>
</dbReference>
<dbReference type="PANTHER" id="PTHR12736">
    <property type="entry name" value="LANC-LIKE PROTEIN"/>
    <property type="match status" value="1"/>
</dbReference>
<dbReference type="GO" id="GO:0005975">
    <property type="term" value="P:carbohydrate metabolic process"/>
    <property type="evidence" value="ECO:0007669"/>
    <property type="project" value="InterPro"/>
</dbReference>
<name>A0AAD9JSY3_9ANNE</name>
<reference evidence="3" key="1">
    <citation type="journal article" date="2023" name="Mol. Biol. Evol.">
        <title>Third-Generation Sequencing Reveals the Adaptive Role of the Epigenome in Three Deep-Sea Polychaetes.</title>
        <authorList>
            <person name="Perez M."/>
            <person name="Aroh O."/>
            <person name="Sun Y."/>
            <person name="Lan Y."/>
            <person name="Juniper S.K."/>
            <person name="Young C.R."/>
            <person name="Angers B."/>
            <person name="Qian P.Y."/>
        </authorList>
    </citation>
    <scope>NUCLEOTIDE SEQUENCE</scope>
    <source>
        <strain evidence="3">P08H-3</strain>
    </source>
</reference>
<comment type="similarity">
    <text evidence="1">Belongs to the LanC-like protein family.</text>
</comment>
<dbReference type="PRINTS" id="PR01950">
    <property type="entry name" value="LANCSUPER"/>
</dbReference>
<evidence type="ECO:0000256" key="1">
    <source>
        <dbReference type="ARBA" id="ARBA00007179"/>
    </source>
</evidence>
<dbReference type="Proteomes" id="UP001208570">
    <property type="component" value="Unassembled WGS sequence"/>
</dbReference>
<dbReference type="SUPFAM" id="SSF158745">
    <property type="entry name" value="LanC-like"/>
    <property type="match status" value="1"/>
</dbReference>
<feature type="binding site" evidence="2">
    <location>
        <position position="334"/>
    </location>
    <ligand>
        <name>Zn(2+)</name>
        <dbReference type="ChEBI" id="CHEBI:29105"/>
    </ligand>
</feature>
<organism evidence="3 4">
    <name type="scientific">Paralvinella palmiformis</name>
    <dbReference type="NCBI Taxonomy" id="53620"/>
    <lineage>
        <taxon>Eukaryota</taxon>
        <taxon>Metazoa</taxon>
        <taxon>Spiralia</taxon>
        <taxon>Lophotrochozoa</taxon>
        <taxon>Annelida</taxon>
        <taxon>Polychaeta</taxon>
        <taxon>Sedentaria</taxon>
        <taxon>Canalipalpata</taxon>
        <taxon>Terebellida</taxon>
        <taxon>Terebelliformia</taxon>
        <taxon>Alvinellidae</taxon>
        <taxon>Paralvinella</taxon>
    </lineage>
</organism>
<evidence type="ECO:0008006" key="5">
    <source>
        <dbReference type="Google" id="ProtNLM"/>
    </source>
</evidence>
<gene>
    <name evidence="3" type="ORF">LSH36_164g06013</name>
</gene>
<comment type="caution">
    <text evidence="3">The sequence shown here is derived from an EMBL/GenBank/DDBJ whole genome shotgun (WGS) entry which is preliminary data.</text>
</comment>
<dbReference type="PANTHER" id="PTHR12736:SF7">
    <property type="entry name" value="LANC-LIKE PROTEIN 3"/>
    <property type="match status" value="1"/>
</dbReference>
<keyword evidence="2" id="KW-0479">Metal-binding</keyword>
<dbReference type="GO" id="GO:0031179">
    <property type="term" value="P:peptide modification"/>
    <property type="evidence" value="ECO:0007669"/>
    <property type="project" value="InterPro"/>
</dbReference>
<dbReference type="AlphaFoldDB" id="A0AAD9JSY3"/>
<sequence length="414" mass="46333">MRYFINKLGDFVPGSRVQVDLDCWRKIVLSTTQIINEKMPPTFDNCDGGLYVGCAGIAYMYYYLASNPCFAEHRQELLIKARNYTDVALSYATSKRSRDVPSAFLLGNGGVFAVGSLVYSDIGEKASSEELNKKYLALSSVCQPVHSLSHGSDELFVGRAGYLCGALLLNRRFQPVQVVTEEAVHNICKSIVHSGREYVKKKHSPAPLMFAYYDTEYLGAAHGLSSILQMLLYFPSFYKSDPNIEQELRASVDFMLSIMQPNGNIAPAMDEVTGHHKRSESDELVHWCHGGPGIVYLFAKAFLVWKDPKYLQACLLCGELTWQKGLLKKGPGICHGIAGSGYVFLLLYRLTSDEKHLHRALKFAEFMQSQEFQQGAKTPDSPYSLYEGLAGTVCFLADLLHPQKAEFPFFDVYQ</sequence>
<dbReference type="GO" id="GO:0005886">
    <property type="term" value="C:plasma membrane"/>
    <property type="evidence" value="ECO:0007669"/>
    <property type="project" value="TreeGrafter"/>
</dbReference>
<evidence type="ECO:0000256" key="2">
    <source>
        <dbReference type="PIRSR" id="PIRSR607822-1"/>
    </source>
</evidence>
<dbReference type="GO" id="GO:0046872">
    <property type="term" value="F:metal ion binding"/>
    <property type="evidence" value="ECO:0007669"/>
    <property type="project" value="UniProtKB-KW"/>
</dbReference>
<keyword evidence="2" id="KW-0862">Zinc</keyword>
<dbReference type="Gene3D" id="1.50.10.10">
    <property type="match status" value="1"/>
</dbReference>